<dbReference type="SMART" id="SM00034">
    <property type="entry name" value="CLECT"/>
    <property type="match status" value="1"/>
</dbReference>
<dbReference type="InterPro" id="IPR018378">
    <property type="entry name" value="C-type_lectin_CS"/>
</dbReference>
<proteinExistence type="predicted"/>
<feature type="domain" description="C-type lectin" evidence="4">
    <location>
        <begin position="166"/>
        <end position="274"/>
    </location>
</feature>
<keyword evidence="3" id="KW-0812">Transmembrane</keyword>
<dbReference type="EMBL" id="JAGKHQ010000021">
    <property type="protein sequence ID" value="KAG7474063.1"/>
    <property type="molecule type" value="Genomic_DNA"/>
</dbReference>
<keyword evidence="3" id="KW-0472">Membrane</keyword>
<comment type="caution">
    <text evidence="5">The sequence shown here is derived from an EMBL/GenBank/DDBJ whole genome shotgun (WGS) entry which is preliminary data.</text>
</comment>
<keyword evidence="3" id="KW-1133">Transmembrane helix</keyword>
<evidence type="ECO:0000313" key="6">
    <source>
        <dbReference type="Proteomes" id="UP000693946"/>
    </source>
</evidence>
<dbReference type="PROSITE" id="PS50041">
    <property type="entry name" value="C_TYPE_LECTIN_2"/>
    <property type="match status" value="1"/>
</dbReference>
<organism evidence="5 6">
    <name type="scientific">Solea senegalensis</name>
    <name type="common">Senegalese sole</name>
    <dbReference type="NCBI Taxonomy" id="28829"/>
    <lineage>
        <taxon>Eukaryota</taxon>
        <taxon>Metazoa</taxon>
        <taxon>Chordata</taxon>
        <taxon>Craniata</taxon>
        <taxon>Vertebrata</taxon>
        <taxon>Euteleostomi</taxon>
        <taxon>Actinopterygii</taxon>
        <taxon>Neopterygii</taxon>
        <taxon>Teleostei</taxon>
        <taxon>Neoteleostei</taxon>
        <taxon>Acanthomorphata</taxon>
        <taxon>Carangaria</taxon>
        <taxon>Pleuronectiformes</taxon>
        <taxon>Pleuronectoidei</taxon>
        <taxon>Soleidae</taxon>
        <taxon>Solea</taxon>
    </lineage>
</organism>
<dbReference type="AlphaFoldDB" id="A0AAV6PQG7"/>
<dbReference type="InterPro" id="IPR001304">
    <property type="entry name" value="C-type_lectin-like"/>
</dbReference>
<protein>
    <recommendedName>
        <fullName evidence="4">C-type lectin domain-containing protein</fullName>
    </recommendedName>
</protein>
<dbReference type="PANTHER" id="PTHR46746">
    <property type="entry name" value="KILLER CELL LECTIN-LIKE RECEPTOR SUBFAMILY F MEMBER 2"/>
    <property type="match status" value="1"/>
</dbReference>
<reference evidence="5 6" key="1">
    <citation type="journal article" date="2021" name="Sci. Rep.">
        <title>Chromosome anchoring in Senegalese sole (Solea senegalensis) reveals sex-associated markers and genome rearrangements in flatfish.</title>
        <authorList>
            <person name="Guerrero-Cozar I."/>
            <person name="Gomez-Garrido J."/>
            <person name="Berbel C."/>
            <person name="Martinez-Blanch J.F."/>
            <person name="Alioto T."/>
            <person name="Claros M.G."/>
            <person name="Gagnaire P.A."/>
            <person name="Manchado M."/>
        </authorList>
    </citation>
    <scope>NUCLEOTIDE SEQUENCE [LARGE SCALE GENOMIC DNA]</scope>
    <source>
        <strain evidence="5">Sse05_10M</strain>
    </source>
</reference>
<keyword evidence="1" id="KW-0430">Lectin</keyword>
<dbReference type="PROSITE" id="PS00615">
    <property type="entry name" value="C_TYPE_LECTIN_1"/>
    <property type="match status" value="1"/>
</dbReference>
<evidence type="ECO:0000259" key="4">
    <source>
        <dbReference type="PROSITE" id="PS50041"/>
    </source>
</evidence>
<evidence type="ECO:0000256" key="2">
    <source>
        <dbReference type="SAM" id="MobiDB-lite"/>
    </source>
</evidence>
<dbReference type="PANTHER" id="PTHR46746:SF3">
    <property type="entry name" value="C-TYPE LECTIN DOMAIN-CONTAINING PROTEIN-RELATED"/>
    <property type="match status" value="1"/>
</dbReference>
<dbReference type="Proteomes" id="UP000693946">
    <property type="component" value="Linkage Group LG9"/>
</dbReference>
<feature type="compositionally biased region" description="Basic and acidic residues" evidence="2">
    <location>
        <begin position="10"/>
        <end position="20"/>
    </location>
</feature>
<dbReference type="InterPro" id="IPR051379">
    <property type="entry name" value="C-type_Lectin_Receptor_IMM"/>
</dbReference>
<feature type="region of interest" description="Disordered" evidence="2">
    <location>
        <begin position="1"/>
        <end position="47"/>
    </location>
</feature>
<dbReference type="Pfam" id="PF00059">
    <property type="entry name" value="Lectin_C"/>
    <property type="match status" value="1"/>
</dbReference>
<dbReference type="GO" id="GO:0005886">
    <property type="term" value="C:plasma membrane"/>
    <property type="evidence" value="ECO:0007669"/>
    <property type="project" value="TreeGrafter"/>
</dbReference>
<feature type="compositionally biased region" description="Basic and acidic residues" evidence="2">
    <location>
        <begin position="27"/>
        <end position="45"/>
    </location>
</feature>
<accession>A0AAV6PQG7</accession>
<evidence type="ECO:0000256" key="3">
    <source>
        <dbReference type="SAM" id="Phobius"/>
    </source>
</evidence>
<gene>
    <name evidence="5" type="ORF">JOB18_001509</name>
</gene>
<evidence type="ECO:0000256" key="1">
    <source>
        <dbReference type="ARBA" id="ARBA00022734"/>
    </source>
</evidence>
<evidence type="ECO:0000313" key="5">
    <source>
        <dbReference type="EMBL" id="KAG7474063.1"/>
    </source>
</evidence>
<keyword evidence="6" id="KW-1185">Reference proteome</keyword>
<name>A0AAV6PQG7_SOLSE</name>
<feature type="transmembrane region" description="Helical" evidence="3">
    <location>
        <begin position="94"/>
        <end position="116"/>
    </location>
</feature>
<sequence>MELQQVTTKTDGRKEDDGAKEPMLGVKKTEEETQPDHYSKLRNPSEDVYTEAHLGGSSVKAKAEEAQPDSAEDVYAEAHFGDSSGKQAVGNVSLYRVGCLVLAVLCLVLLLVVIVLSMKLQTVCSEGEVADVQQSTCSFEQCQARYGTGQGHVGGCSQCPPSWLTLEKSCYFLSRHRLSWEESKSYCAERGGTLAVINSQKLQFLLSEHGNLMYWIGLIHKGNKWSWVNNDSVQKSYWENNVTPAGCGVLNSRGPPEKNWLSHNCDNYTYFICQLNI</sequence>
<dbReference type="GO" id="GO:0030246">
    <property type="term" value="F:carbohydrate binding"/>
    <property type="evidence" value="ECO:0007669"/>
    <property type="project" value="UniProtKB-KW"/>
</dbReference>